<dbReference type="RefSeq" id="WP_076603057.1">
    <property type="nucleotide sequence ID" value="NZ_FTMD01000010.1"/>
</dbReference>
<sequence length="138" mass="14119">MTTCDSIPLRAILAALVTIIPATAVPETALAGDDPFVEMARQTMEGASARGIWRNALLPEATGAEPSPRSADAIMAEHIAHYSRKVLDRGGWSNPHAPARGYDSGNPLLAVEPGTGSVSGGEARAASPDPGAGGHGRL</sequence>
<protein>
    <submittedName>
        <fullName evidence="3">Uncharacterized protein</fullName>
    </submittedName>
</protein>
<feature type="region of interest" description="Disordered" evidence="1">
    <location>
        <begin position="89"/>
        <end position="138"/>
    </location>
</feature>
<evidence type="ECO:0000313" key="3">
    <source>
        <dbReference type="EMBL" id="SIR14973.1"/>
    </source>
</evidence>
<organism evidence="3 4">
    <name type="scientific">Aromatoleum tolulyticum</name>
    <dbReference type="NCBI Taxonomy" id="34027"/>
    <lineage>
        <taxon>Bacteria</taxon>
        <taxon>Pseudomonadati</taxon>
        <taxon>Pseudomonadota</taxon>
        <taxon>Betaproteobacteria</taxon>
        <taxon>Rhodocyclales</taxon>
        <taxon>Rhodocyclaceae</taxon>
        <taxon>Aromatoleum</taxon>
    </lineage>
</organism>
<keyword evidence="2" id="KW-0732">Signal</keyword>
<proteinExistence type="predicted"/>
<feature type="signal peptide" evidence="2">
    <location>
        <begin position="1"/>
        <end position="24"/>
    </location>
</feature>
<gene>
    <name evidence="3" type="ORF">SAMN05421829_110117</name>
</gene>
<evidence type="ECO:0000256" key="1">
    <source>
        <dbReference type="SAM" id="MobiDB-lite"/>
    </source>
</evidence>
<reference evidence="4" key="1">
    <citation type="submission" date="2017-01" db="EMBL/GenBank/DDBJ databases">
        <authorList>
            <person name="Varghese N."/>
            <person name="Submissions S."/>
        </authorList>
    </citation>
    <scope>NUCLEOTIDE SEQUENCE [LARGE SCALE GENOMIC DNA]</scope>
    <source>
        <strain evidence="4">ATCC 51758</strain>
    </source>
</reference>
<dbReference type="AlphaFoldDB" id="A0A1N6YK39"/>
<keyword evidence="4" id="KW-1185">Reference proteome</keyword>
<accession>A0A1N6YK39</accession>
<evidence type="ECO:0000313" key="4">
    <source>
        <dbReference type="Proteomes" id="UP000186819"/>
    </source>
</evidence>
<dbReference type="Proteomes" id="UP000186819">
    <property type="component" value="Unassembled WGS sequence"/>
</dbReference>
<evidence type="ECO:0000256" key="2">
    <source>
        <dbReference type="SAM" id="SignalP"/>
    </source>
</evidence>
<feature type="chain" id="PRO_5013360451" evidence="2">
    <location>
        <begin position="25"/>
        <end position="138"/>
    </location>
</feature>
<dbReference type="EMBL" id="FTMD01000010">
    <property type="protein sequence ID" value="SIR14973.1"/>
    <property type="molecule type" value="Genomic_DNA"/>
</dbReference>
<name>A0A1N6YK39_9RHOO</name>
<dbReference type="OrthoDB" id="9984374at2"/>